<keyword evidence="12" id="KW-0443">Lipid metabolism</keyword>
<evidence type="ECO:0000256" key="7">
    <source>
        <dbReference type="ARBA" id="ARBA00022692"/>
    </source>
</evidence>
<comment type="caution">
    <text evidence="29">The sequence shown here is derived from an EMBL/GenBank/DDBJ whole genome shotgun (WGS) entry which is preliminary data.</text>
</comment>
<dbReference type="InterPro" id="IPR012340">
    <property type="entry name" value="NA-bd_OB-fold"/>
</dbReference>
<evidence type="ECO:0000256" key="21">
    <source>
        <dbReference type="ARBA" id="ARBA00041084"/>
    </source>
</evidence>
<evidence type="ECO:0000256" key="1">
    <source>
        <dbReference type="ARBA" id="ARBA00004123"/>
    </source>
</evidence>
<dbReference type="GO" id="GO:0000724">
    <property type="term" value="P:double-strand break repair via homologous recombination"/>
    <property type="evidence" value="ECO:0007669"/>
    <property type="project" value="TreeGrafter"/>
</dbReference>
<dbReference type="GO" id="GO:0042555">
    <property type="term" value="C:MCM complex"/>
    <property type="evidence" value="ECO:0007669"/>
    <property type="project" value="TreeGrafter"/>
</dbReference>
<keyword evidence="11" id="KW-1133">Transmembrane helix</keyword>
<dbReference type="GO" id="GO:0005524">
    <property type="term" value="F:ATP binding"/>
    <property type="evidence" value="ECO:0007669"/>
    <property type="project" value="UniProtKB-KW"/>
</dbReference>
<feature type="compositionally biased region" description="Gly residues" evidence="27">
    <location>
        <begin position="47"/>
        <end position="58"/>
    </location>
</feature>
<feature type="domain" description="MCM C-terminal AAA(+) ATPase" evidence="28">
    <location>
        <begin position="291"/>
        <end position="498"/>
    </location>
</feature>
<keyword evidence="6" id="KW-0808">Transferase</keyword>
<dbReference type="PROSITE" id="PS50051">
    <property type="entry name" value="MCM_2"/>
    <property type="match status" value="1"/>
</dbReference>
<comment type="subcellular location">
    <subcellularLocation>
        <location evidence="2">Mitochondrion inner membrane</location>
        <topology evidence="2">Multi-pass membrane protein</topology>
    </subcellularLocation>
    <subcellularLocation>
        <location evidence="1">Nucleus</location>
    </subcellularLocation>
</comment>
<accession>A0A8X7XJL9</accession>
<keyword evidence="15" id="KW-0472">Membrane</keyword>
<keyword evidence="30" id="KW-1185">Reference proteome</keyword>
<evidence type="ECO:0000256" key="14">
    <source>
        <dbReference type="ARBA" id="ARBA00023128"/>
    </source>
</evidence>
<evidence type="ECO:0000256" key="2">
    <source>
        <dbReference type="ARBA" id="ARBA00004448"/>
    </source>
</evidence>
<evidence type="ECO:0000256" key="24">
    <source>
        <dbReference type="ARBA" id="ARBA00047995"/>
    </source>
</evidence>
<dbReference type="InterPro" id="IPR003593">
    <property type="entry name" value="AAA+_ATPase"/>
</dbReference>
<dbReference type="EC" id="2.7.8.41" evidence="20"/>
<keyword evidence="5" id="KW-0444">Lipid biosynthesis</keyword>
<comment type="catalytic activity">
    <reaction evidence="23">
        <text>a CDP-1,2-diacyl-sn-glycerol + a 1,2-diacyl-sn-glycero-3-phospho-(1'-sn-glycerol) = a cardiolipin + CMP + H(+)</text>
        <dbReference type="Rhea" id="RHEA:32931"/>
        <dbReference type="ChEBI" id="CHEBI:15378"/>
        <dbReference type="ChEBI" id="CHEBI:58332"/>
        <dbReference type="ChEBI" id="CHEBI:60377"/>
        <dbReference type="ChEBI" id="CHEBI:62237"/>
        <dbReference type="ChEBI" id="CHEBI:64716"/>
        <dbReference type="EC" id="2.7.8.41"/>
    </reaction>
</comment>
<dbReference type="SMART" id="SM00350">
    <property type="entry name" value="MCM"/>
    <property type="match status" value="1"/>
</dbReference>
<dbReference type="InterPro" id="IPR027417">
    <property type="entry name" value="P-loop_NTPase"/>
</dbReference>
<evidence type="ECO:0000313" key="29">
    <source>
        <dbReference type="EMBL" id="KAG2467297.1"/>
    </source>
</evidence>
<proteinExistence type="inferred from homology"/>
<evidence type="ECO:0000256" key="26">
    <source>
        <dbReference type="RuleBase" id="RU004070"/>
    </source>
</evidence>
<dbReference type="GO" id="GO:0043337">
    <property type="term" value="F:cardiolipin synthase (CMP-forming)"/>
    <property type="evidence" value="ECO:0007669"/>
    <property type="project" value="UniProtKB-EC"/>
</dbReference>
<name>A0A8X7XJL9_POLSE</name>
<keyword evidence="18" id="KW-1208">Phospholipid metabolism</keyword>
<sequence length="900" mass="99222">MKALQAKPHGMSVDGQEKGLWRGGGGRARVWRGWSTRGGHTVEYRNGAGGKHSGGYHGWRGSRGRGALSRGRSAHGVEYEQKGNEGGTGYSENSPYVEKIEAFETFFSNRIELYDKDEIERKGSILVDYKDILQDENVLKSIPVVAEELKNMPAKLLDCMGLAIHQVLTKDLEKHVAELQEQEGLPPIVSVPHIHARVQELMSDDQREAGRIPRTIECELSHDLVDSCVPGNGRNTNDKCMFLLYIEANSISNSKGQKAKSSMESDTEGPSVEFSLKDLYAIQEIQSEENLLTLIVNSLCPAIYGHELVKAGLALALFGGCQKYLDDKNRIPVRGDPHMLVVGDPGLGKSQMLQALSRIAPRGVYVCGNASTSSGLTVTLSRDSASGDFALEAGALVLADQGLCCIDEFDKMGNQHQALLEAMEQQSISLAKAGIVCTLPARTTIVAAANPVGGHYNKAKTVSENLKMGSALLSRFDLVFILLDTPNEDNDHMLSEHVMAMRMGRKSAVSSAAIARKTGENSSSSVLEVLSDRPLLDRLKSTSIENFDPIPHQLLRKYVSYARHYVHPRLSPEAAQVLQEFYLELRRQNHGANSTPITTRQLESLIRLTEARAKLELREIASKQDAEDVVEIMKHSLLETFSDEFGKLDFERSQLGSGMSNRSQAKKFIAALNKISGQTYTNIFTFHQLRQIANDLQIKYENPWTIPNFLCMARIGLSPILGYLIVEKEFHLSLGLFVLAGVTDLLDGYIARNWANQKSALGSALDPLADKILISVLYISLTYAHLIPSPLTALVISRDIALIAAVFYVRYRTVPPPRTLAKFFNPCYATAQLKPTFISKVNTAVQLILVAASLAAPVFQYVDSICLQALWYITATTTAASAYSYYHYGKKTVQVLNKKD</sequence>
<dbReference type="Pfam" id="PF25051">
    <property type="entry name" value="WHD_MCM8"/>
    <property type="match status" value="1"/>
</dbReference>
<dbReference type="CDD" id="cd17759">
    <property type="entry name" value="MCM8"/>
    <property type="match status" value="1"/>
</dbReference>
<dbReference type="GO" id="GO:0005743">
    <property type="term" value="C:mitochondrial inner membrane"/>
    <property type="evidence" value="ECO:0007669"/>
    <property type="project" value="UniProtKB-SubCell"/>
</dbReference>
<dbReference type="InterPro" id="IPR058767">
    <property type="entry name" value="MCM8_N"/>
</dbReference>
<dbReference type="GO" id="GO:0003697">
    <property type="term" value="F:single-stranded DNA binding"/>
    <property type="evidence" value="ECO:0007669"/>
    <property type="project" value="TreeGrafter"/>
</dbReference>
<evidence type="ECO:0000256" key="3">
    <source>
        <dbReference type="ARBA" id="ARBA00008010"/>
    </source>
</evidence>
<dbReference type="PANTHER" id="PTHR11630:SF47">
    <property type="entry name" value="DNA HELICASE MCM8"/>
    <property type="match status" value="1"/>
</dbReference>
<keyword evidence="29" id="KW-0378">Hydrolase</keyword>
<comment type="similarity">
    <text evidence="4">Belongs to the CDP-alcohol phosphatidyltransferase class-I family.</text>
</comment>
<evidence type="ECO:0000256" key="5">
    <source>
        <dbReference type="ARBA" id="ARBA00022516"/>
    </source>
</evidence>
<dbReference type="GO" id="GO:0017116">
    <property type="term" value="F:single-stranded DNA helicase activity"/>
    <property type="evidence" value="ECO:0007669"/>
    <property type="project" value="TreeGrafter"/>
</dbReference>
<feature type="region of interest" description="Disordered" evidence="27">
    <location>
        <begin position="42"/>
        <end position="93"/>
    </location>
</feature>
<dbReference type="InterPro" id="IPR001208">
    <property type="entry name" value="MCM_dom"/>
</dbReference>
<dbReference type="AlphaFoldDB" id="A0A8X7XJL9"/>
<gene>
    <name evidence="29" type="primary">Mcm8</name>
    <name evidence="29" type="ORF">GTO96_0010597</name>
</gene>
<keyword evidence="9" id="KW-0999">Mitochondrion inner membrane</keyword>
<comment type="similarity">
    <text evidence="3 26">Belongs to the MCM family.</text>
</comment>
<dbReference type="Gene3D" id="3.40.50.300">
    <property type="entry name" value="P-loop containing nucleotide triphosphate hydrolases"/>
    <property type="match status" value="1"/>
</dbReference>
<dbReference type="PRINTS" id="PR01657">
    <property type="entry name" value="MCMFAMILY"/>
</dbReference>
<feature type="region of interest" description="Disordered" evidence="27">
    <location>
        <begin position="1"/>
        <end position="24"/>
    </location>
</feature>
<organism evidence="29 30">
    <name type="scientific">Polypterus senegalus</name>
    <name type="common">Senegal bichir</name>
    <dbReference type="NCBI Taxonomy" id="55291"/>
    <lineage>
        <taxon>Eukaryota</taxon>
        <taxon>Metazoa</taxon>
        <taxon>Chordata</taxon>
        <taxon>Craniata</taxon>
        <taxon>Vertebrata</taxon>
        <taxon>Euteleostomi</taxon>
        <taxon>Actinopterygii</taxon>
        <taxon>Polypteriformes</taxon>
        <taxon>Polypteridae</taxon>
        <taxon>Polypterus</taxon>
    </lineage>
</organism>
<evidence type="ECO:0000256" key="20">
    <source>
        <dbReference type="ARBA" id="ARBA00039001"/>
    </source>
</evidence>
<dbReference type="InterPro" id="IPR056875">
    <property type="entry name" value="MCM8/REC_WHD"/>
</dbReference>
<evidence type="ECO:0000256" key="12">
    <source>
        <dbReference type="ARBA" id="ARBA00023098"/>
    </source>
</evidence>
<dbReference type="CDD" id="cd22247">
    <property type="entry name" value="MCM8_WHD"/>
    <property type="match status" value="1"/>
</dbReference>
<keyword evidence="14" id="KW-0496">Mitochondrion</keyword>
<dbReference type="SUPFAM" id="SSF50249">
    <property type="entry name" value="Nucleic acid-binding proteins"/>
    <property type="match status" value="1"/>
</dbReference>
<dbReference type="Pfam" id="PF01066">
    <property type="entry name" value="CDP-OH_P_transf"/>
    <property type="match status" value="1"/>
</dbReference>
<feature type="non-terminal residue" evidence="29">
    <location>
        <position position="900"/>
    </location>
</feature>
<evidence type="ECO:0000256" key="19">
    <source>
        <dbReference type="ARBA" id="ARBA00037454"/>
    </source>
</evidence>
<reference evidence="29 30" key="1">
    <citation type="journal article" date="2021" name="Cell">
        <title>Tracing the genetic footprints of vertebrate landing in non-teleost ray-finned fishes.</title>
        <authorList>
            <person name="Bi X."/>
            <person name="Wang K."/>
            <person name="Yang L."/>
            <person name="Pan H."/>
            <person name="Jiang H."/>
            <person name="Wei Q."/>
            <person name="Fang M."/>
            <person name="Yu H."/>
            <person name="Zhu C."/>
            <person name="Cai Y."/>
            <person name="He Y."/>
            <person name="Gan X."/>
            <person name="Zeng H."/>
            <person name="Yu D."/>
            <person name="Zhu Y."/>
            <person name="Jiang H."/>
            <person name="Qiu Q."/>
            <person name="Yang H."/>
            <person name="Zhang Y.E."/>
            <person name="Wang W."/>
            <person name="Zhu M."/>
            <person name="He S."/>
            <person name="Zhang G."/>
        </authorList>
    </citation>
    <scope>NUCLEOTIDE SEQUENCE [LARGE SCALE GENOMIC DNA]</scope>
    <source>
        <strain evidence="29">Bchr_013</strain>
    </source>
</reference>
<keyword evidence="16" id="KW-0594">Phospholipid biosynthesis</keyword>
<evidence type="ECO:0000256" key="23">
    <source>
        <dbReference type="ARBA" id="ARBA00047433"/>
    </source>
</evidence>
<dbReference type="Pfam" id="PF17855">
    <property type="entry name" value="MCM_lid"/>
    <property type="match status" value="1"/>
</dbReference>
<dbReference type="Gene3D" id="2.40.50.140">
    <property type="entry name" value="Nucleic acid-binding proteins"/>
    <property type="match status" value="1"/>
</dbReference>
<evidence type="ECO:0000256" key="15">
    <source>
        <dbReference type="ARBA" id="ARBA00023136"/>
    </source>
</evidence>
<evidence type="ECO:0000256" key="16">
    <source>
        <dbReference type="ARBA" id="ARBA00023209"/>
    </source>
</evidence>
<evidence type="ECO:0000313" key="30">
    <source>
        <dbReference type="Proteomes" id="UP000886611"/>
    </source>
</evidence>
<dbReference type="FunFam" id="1.20.120.1760:FF:000005">
    <property type="entry name" value="Cardiolipin synthase 1"/>
    <property type="match status" value="1"/>
</dbReference>
<evidence type="ECO:0000256" key="13">
    <source>
        <dbReference type="ARBA" id="ARBA00023125"/>
    </source>
</evidence>
<evidence type="ECO:0000256" key="10">
    <source>
        <dbReference type="ARBA" id="ARBA00022840"/>
    </source>
</evidence>
<evidence type="ECO:0000256" key="9">
    <source>
        <dbReference type="ARBA" id="ARBA00022792"/>
    </source>
</evidence>
<dbReference type="Proteomes" id="UP000886611">
    <property type="component" value="Unassembled WGS sequence"/>
</dbReference>
<keyword evidence="7" id="KW-0812">Transmembrane</keyword>
<dbReference type="Pfam" id="PF00493">
    <property type="entry name" value="MCM"/>
    <property type="match status" value="1"/>
</dbReference>
<keyword evidence="13 26" id="KW-0238">DNA-binding</keyword>
<dbReference type="InterPro" id="IPR000462">
    <property type="entry name" value="CDP-OH_P_trans"/>
</dbReference>
<evidence type="ECO:0000256" key="8">
    <source>
        <dbReference type="ARBA" id="ARBA00022741"/>
    </source>
</evidence>
<dbReference type="InterPro" id="IPR041562">
    <property type="entry name" value="MCM_lid"/>
</dbReference>
<dbReference type="EMBL" id="JAATIS010000859">
    <property type="protein sequence ID" value="KAG2467297.1"/>
    <property type="molecule type" value="Genomic_DNA"/>
</dbReference>
<comment type="catalytic activity">
    <reaction evidence="24">
        <text>ATP + H2O = ADP + phosphate + H(+)</text>
        <dbReference type="Rhea" id="RHEA:13065"/>
        <dbReference type="ChEBI" id="CHEBI:15377"/>
        <dbReference type="ChEBI" id="CHEBI:15378"/>
        <dbReference type="ChEBI" id="CHEBI:30616"/>
        <dbReference type="ChEBI" id="CHEBI:43474"/>
        <dbReference type="ChEBI" id="CHEBI:456216"/>
        <dbReference type="EC" id="3.6.4.12"/>
    </reaction>
</comment>
<evidence type="ECO:0000256" key="27">
    <source>
        <dbReference type="SAM" id="MobiDB-lite"/>
    </source>
</evidence>
<protein>
    <recommendedName>
        <fullName evidence="25">Cardiolipin synthase (CMP-forming)</fullName>
        <ecNumber evidence="20">2.7.8.41</ecNumber>
    </recommendedName>
    <alternativeName>
        <fullName evidence="21">DNA helicase MCM8</fullName>
    </alternativeName>
    <alternativeName>
        <fullName evidence="22">Minichromosome maintenance 8</fullName>
    </alternativeName>
</protein>
<keyword evidence="29" id="KW-0347">Helicase</keyword>
<feature type="non-terminal residue" evidence="29">
    <location>
        <position position="1"/>
    </location>
</feature>
<dbReference type="Pfam" id="PF26065">
    <property type="entry name" value="MCM8_N"/>
    <property type="match status" value="1"/>
</dbReference>
<dbReference type="PANTHER" id="PTHR11630">
    <property type="entry name" value="DNA REPLICATION LICENSING FACTOR MCM FAMILY MEMBER"/>
    <property type="match status" value="1"/>
</dbReference>
<evidence type="ECO:0000256" key="25">
    <source>
        <dbReference type="ARBA" id="ARBA00068900"/>
    </source>
</evidence>
<dbReference type="InterPro" id="IPR031327">
    <property type="entry name" value="MCM"/>
</dbReference>
<keyword evidence="10 26" id="KW-0067">ATP-binding</keyword>
<dbReference type="GO" id="GO:0005634">
    <property type="term" value="C:nucleus"/>
    <property type="evidence" value="ECO:0007669"/>
    <property type="project" value="UniProtKB-SubCell"/>
</dbReference>
<dbReference type="GO" id="GO:0008654">
    <property type="term" value="P:phospholipid biosynthetic process"/>
    <property type="evidence" value="ECO:0007669"/>
    <property type="project" value="UniProtKB-KW"/>
</dbReference>
<evidence type="ECO:0000256" key="11">
    <source>
        <dbReference type="ARBA" id="ARBA00022989"/>
    </source>
</evidence>
<comment type="function">
    <text evidence="19">Catalyzes the synthesis of cardiolipin (CL) (diphosphatidylglycerol) by specifically transferring a phosphatidyl group from CDP-diacylglycerol to phosphatidylglycerol (PG). CL is a key phospholipid in mitochondrial membranes and plays important roles in maintaining the functional integrity and dynamics of mitochondria under both optimal and stress conditions.</text>
</comment>
<evidence type="ECO:0000256" key="6">
    <source>
        <dbReference type="ARBA" id="ARBA00022679"/>
    </source>
</evidence>
<evidence type="ECO:0000256" key="18">
    <source>
        <dbReference type="ARBA" id="ARBA00023264"/>
    </source>
</evidence>
<evidence type="ECO:0000259" key="28">
    <source>
        <dbReference type="PROSITE" id="PS50051"/>
    </source>
</evidence>
<evidence type="ECO:0000256" key="17">
    <source>
        <dbReference type="ARBA" id="ARBA00023242"/>
    </source>
</evidence>
<keyword evidence="17" id="KW-0539">Nucleus</keyword>
<dbReference type="SUPFAM" id="SSF52540">
    <property type="entry name" value="P-loop containing nucleoside triphosphate hydrolases"/>
    <property type="match status" value="1"/>
</dbReference>
<dbReference type="InterPro" id="IPR043130">
    <property type="entry name" value="CDP-OH_PTrfase_TM_dom"/>
</dbReference>
<keyword evidence="8 26" id="KW-0547">Nucleotide-binding</keyword>
<dbReference type="SMART" id="SM00382">
    <property type="entry name" value="AAA"/>
    <property type="match status" value="1"/>
</dbReference>
<dbReference type="Gene3D" id="1.20.120.1760">
    <property type="match status" value="1"/>
</dbReference>
<evidence type="ECO:0000256" key="4">
    <source>
        <dbReference type="ARBA" id="ARBA00010441"/>
    </source>
</evidence>
<evidence type="ECO:0000256" key="22">
    <source>
        <dbReference type="ARBA" id="ARBA00042306"/>
    </source>
</evidence>